<protein>
    <recommendedName>
        <fullName evidence="4">Portal protein</fullName>
    </recommendedName>
</protein>
<organism evidence="2 3">
    <name type="scientific">Undibacterium umbellatum</name>
    <dbReference type="NCBI Taxonomy" id="2762300"/>
    <lineage>
        <taxon>Bacteria</taxon>
        <taxon>Pseudomonadati</taxon>
        <taxon>Pseudomonadota</taxon>
        <taxon>Betaproteobacteria</taxon>
        <taxon>Burkholderiales</taxon>
        <taxon>Oxalobacteraceae</taxon>
        <taxon>Undibacterium</taxon>
    </lineage>
</organism>
<feature type="compositionally biased region" description="Polar residues" evidence="1">
    <location>
        <begin position="708"/>
        <end position="720"/>
    </location>
</feature>
<accession>A0ABR6Z359</accession>
<gene>
    <name evidence="2" type="ORF">H8L47_01410</name>
</gene>
<sequence length="720" mass="81845">MSVVTEEKPGVNASKEEKARIKHGRLYNWFETEMRRQQANRFQMALDEDYYDSIQWRPDEIAELKDRGQQPTVYNEIKPTIDWLIGVERRTRVDFEVMARDDDEGADEDAKCKTKLLKYIADVNRVEFERSAAADDCFKAGLGWLEIGISPDPEDEPIYSRFESWRNILYDSLGTRDDLEDSRYLFRFRTLDLDIAIAYFPDKERELRASAVHQDKEQFLEYFNGKRLDSSSDYEGTTDKYNMYDYSAWEHNDRERVTLIEAWYKEPTKETTGKGVSAIDRTRMLMQCTIMTAKYIINDSPSPYKHNRFPFVPYWCYRRKKDNAPYSVIRPVRSPQDALNKRMSKAIHVISTNQVIAEADAFDDNVMTAEEARDELQAPDAFVLLAKGGLEKLKTHRENDVAQGHLQMAQADREIIRNASGVTSENLGRDTNATSGIAIQRKSEQGSQQTAEIFDNMLFSRQMEGEIKLSLIEQYYNEAKTFSITGERKKREYVRINQKDPVTGQLLNDMTARKAMFVIGENAWKQTLQQAAFESLMQLLTQLAPTAPQVVTALLDTVFELADLPNKKLVIQRIRQITGMTDPDEPPTPEQQQAQQQQQALQQAQIEAQMAQAKADIVKANAQGEQIDADRLKKTIEAVYVAMQASQTIAQVPGVTPVADELLKSVGFRDQNPGMPQAPEMVPLPVDQPTQALPPAPLQADGAATGIETMTPTDNIQGAG</sequence>
<dbReference type="Pfam" id="PF16510">
    <property type="entry name" value="P22_portal"/>
    <property type="match status" value="1"/>
</dbReference>
<proteinExistence type="predicted"/>
<evidence type="ECO:0008006" key="4">
    <source>
        <dbReference type="Google" id="ProtNLM"/>
    </source>
</evidence>
<dbReference type="InterPro" id="IPR032427">
    <property type="entry name" value="P22_portal"/>
</dbReference>
<name>A0ABR6Z359_9BURK</name>
<evidence type="ECO:0000313" key="2">
    <source>
        <dbReference type="EMBL" id="MBC3906216.1"/>
    </source>
</evidence>
<evidence type="ECO:0000256" key="1">
    <source>
        <dbReference type="SAM" id="MobiDB-lite"/>
    </source>
</evidence>
<feature type="region of interest" description="Disordered" evidence="1">
    <location>
        <begin position="579"/>
        <end position="598"/>
    </location>
</feature>
<dbReference type="RefSeq" id="WP_186951454.1">
    <property type="nucleotide sequence ID" value="NZ_JACOFX010000001.1"/>
</dbReference>
<dbReference type="EMBL" id="JACOFX010000001">
    <property type="protein sequence ID" value="MBC3906216.1"/>
    <property type="molecule type" value="Genomic_DNA"/>
</dbReference>
<evidence type="ECO:0000313" key="3">
    <source>
        <dbReference type="Proteomes" id="UP000646911"/>
    </source>
</evidence>
<keyword evidence="3" id="KW-1185">Reference proteome</keyword>
<feature type="region of interest" description="Disordered" evidence="1">
    <location>
        <begin position="682"/>
        <end position="720"/>
    </location>
</feature>
<dbReference type="Proteomes" id="UP000646911">
    <property type="component" value="Unassembled WGS sequence"/>
</dbReference>
<comment type="caution">
    <text evidence="2">The sequence shown here is derived from an EMBL/GenBank/DDBJ whole genome shotgun (WGS) entry which is preliminary data.</text>
</comment>
<reference evidence="2 3" key="1">
    <citation type="submission" date="2020-08" db="EMBL/GenBank/DDBJ databases">
        <title>Novel species isolated from subtropical streams in China.</title>
        <authorList>
            <person name="Lu H."/>
        </authorList>
    </citation>
    <scope>NUCLEOTIDE SEQUENCE [LARGE SCALE GENOMIC DNA]</scope>
    <source>
        <strain evidence="2 3">NL8W</strain>
    </source>
</reference>